<evidence type="ECO:0000313" key="3">
    <source>
        <dbReference type="Proteomes" id="UP000555756"/>
    </source>
</evidence>
<evidence type="ECO:0000256" key="1">
    <source>
        <dbReference type="SAM" id="SignalP"/>
    </source>
</evidence>
<gene>
    <name evidence="2" type="ORF">HLH34_18790</name>
</gene>
<feature type="chain" id="PRO_5031077766" evidence="1">
    <location>
        <begin position="29"/>
        <end position="179"/>
    </location>
</feature>
<sequence length="179" mass="19016">MADNQTTVRLVQCVIVAGIAMASSVAHAQTDVLRAMGRTVESTLPANAKITRPVVLPRGTLLVFGGDIYAITGTDSCPTTQPHTGCVEMTPGMAKSVYLNPVGTKDRLRGAVSFTGTPDKVSIALNASSYPDGRVRSYQPPLIGGAAPAQTVMGERDRFQKELPDKMTRAIIEGMEIKQ</sequence>
<reference evidence="2 3" key="1">
    <citation type="submission" date="2020-04" db="EMBL/GenBank/DDBJ databases">
        <title>Description of novel Gluconacetobacter.</title>
        <authorList>
            <person name="Sombolestani A."/>
        </authorList>
    </citation>
    <scope>NUCLEOTIDE SEQUENCE [LARGE SCALE GENOMIC DNA]</scope>
    <source>
        <strain evidence="2 3">LMG 21311</strain>
    </source>
</reference>
<dbReference type="EMBL" id="JABEQF010000034">
    <property type="protein sequence ID" value="MBB2191981.1"/>
    <property type="molecule type" value="Genomic_DNA"/>
</dbReference>
<keyword evidence="3" id="KW-1185">Reference proteome</keyword>
<organism evidence="2 3">
    <name type="scientific">Gluconacetobacter azotocaptans</name>
    <dbReference type="NCBI Taxonomy" id="142834"/>
    <lineage>
        <taxon>Bacteria</taxon>
        <taxon>Pseudomonadati</taxon>
        <taxon>Pseudomonadota</taxon>
        <taxon>Alphaproteobacteria</taxon>
        <taxon>Acetobacterales</taxon>
        <taxon>Acetobacteraceae</taxon>
        <taxon>Gluconacetobacter</taxon>
    </lineage>
</organism>
<dbReference type="AlphaFoldDB" id="A0A7W4JW21"/>
<protein>
    <submittedName>
        <fullName evidence="2">Uncharacterized protein</fullName>
    </submittedName>
</protein>
<accession>A0A7W4JW21</accession>
<dbReference type="Proteomes" id="UP000555756">
    <property type="component" value="Unassembled WGS sequence"/>
</dbReference>
<keyword evidence="1" id="KW-0732">Signal</keyword>
<evidence type="ECO:0000313" key="2">
    <source>
        <dbReference type="EMBL" id="MBB2191981.1"/>
    </source>
</evidence>
<proteinExistence type="predicted"/>
<name>A0A7W4JW21_9PROT</name>
<dbReference type="RefSeq" id="WP_183121088.1">
    <property type="nucleotide sequence ID" value="NZ_JABEQF010000034.1"/>
</dbReference>
<comment type="caution">
    <text evidence="2">The sequence shown here is derived from an EMBL/GenBank/DDBJ whole genome shotgun (WGS) entry which is preliminary data.</text>
</comment>
<feature type="signal peptide" evidence="1">
    <location>
        <begin position="1"/>
        <end position="28"/>
    </location>
</feature>